<dbReference type="RefSeq" id="WP_108133213.1">
    <property type="nucleotide sequence ID" value="NZ_CP098827.1"/>
</dbReference>
<gene>
    <name evidence="2" type="ORF">NFG58_14750</name>
</gene>
<reference evidence="2" key="1">
    <citation type="submission" date="2022-06" db="EMBL/GenBank/DDBJ databases">
        <title>A novel DMS-producing enzyme.</title>
        <authorList>
            <person name="Zhang Y."/>
        </authorList>
    </citation>
    <scope>NUCLEOTIDE SEQUENCE</scope>
    <source>
        <strain evidence="2">RT37</strain>
    </source>
</reference>
<keyword evidence="1" id="KW-1133">Transmembrane helix</keyword>
<name>A0AAU7KFC7_9GAMM</name>
<proteinExistence type="predicted"/>
<keyword evidence="1" id="KW-0812">Transmembrane</keyword>
<dbReference type="AlphaFoldDB" id="A0AAU7KFC7"/>
<organism evidence="2">
    <name type="scientific">Halomonas sp. RT37</name>
    <dbReference type="NCBI Taxonomy" id="2950872"/>
    <lineage>
        <taxon>Bacteria</taxon>
        <taxon>Pseudomonadati</taxon>
        <taxon>Pseudomonadota</taxon>
        <taxon>Gammaproteobacteria</taxon>
        <taxon>Oceanospirillales</taxon>
        <taxon>Halomonadaceae</taxon>
        <taxon>Halomonas</taxon>
    </lineage>
</organism>
<protein>
    <submittedName>
        <fullName evidence="2">Uncharacterized protein</fullName>
    </submittedName>
</protein>
<keyword evidence="1" id="KW-0472">Membrane</keyword>
<sequence>MDAQQTLEDLPIEFEGPSYTGDTVFGYLVIAVSLIVLIIAVLIIIFGPEYVSVSIARGPTFTQFWQLYPGPIATVAGIVTQLGWMLVKKQDEVLSEEVLDRVRRLLPASAEMPEGHRFVLTHLAGHRYRVELEEVVEPSDQQNPPDNVGQIVPLGRGGAMVRLCHDQMMATAASSG</sequence>
<evidence type="ECO:0000256" key="1">
    <source>
        <dbReference type="SAM" id="Phobius"/>
    </source>
</evidence>
<evidence type="ECO:0000313" key="2">
    <source>
        <dbReference type="EMBL" id="XBO69873.1"/>
    </source>
</evidence>
<accession>A0AAU7KFC7</accession>
<feature type="transmembrane region" description="Helical" evidence="1">
    <location>
        <begin position="24"/>
        <end position="46"/>
    </location>
</feature>
<dbReference type="EMBL" id="CP098827">
    <property type="protein sequence ID" value="XBO69873.1"/>
    <property type="molecule type" value="Genomic_DNA"/>
</dbReference>